<dbReference type="Proteomes" id="UP001595851">
    <property type="component" value="Unassembled WGS sequence"/>
</dbReference>
<evidence type="ECO:0000313" key="1">
    <source>
        <dbReference type="EMBL" id="MFC4016176.1"/>
    </source>
</evidence>
<reference evidence="2" key="1">
    <citation type="journal article" date="2019" name="Int. J. Syst. Evol. Microbiol.">
        <title>The Global Catalogue of Microorganisms (GCM) 10K type strain sequencing project: providing services to taxonomists for standard genome sequencing and annotation.</title>
        <authorList>
            <consortium name="The Broad Institute Genomics Platform"/>
            <consortium name="The Broad Institute Genome Sequencing Center for Infectious Disease"/>
            <person name="Wu L."/>
            <person name="Ma J."/>
        </authorList>
    </citation>
    <scope>NUCLEOTIDE SEQUENCE [LARGE SCALE GENOMIC DNA]</scope>
    <source>
        <strain evidence="2">TBRC 1276</strain>
    </source>
</reference>
<sequence>MARLTLACEHLSGGTLVFVGGEVDARNAARLKVHLDQVRRRRGEPL</sequence>
<accession>A0ABV8GR60</accession>
<gene>
    <name evidence="1" type="ORF">ACFOY2_53830</name>
</gene>
<organism evidence="1 2">
    <name type="scientific">Nonomuraea purpurea</name>
    <dbReference type="NCBI Taxonomy" id="1849276"/>
    <lineage>
        <taxon>Bacteria</taxon>
        <taxon>Bacillati</taxon>
        <taxon>Actinomycetota</taxon>
        <taxon>Actinomycetes</taxon>
        <taxon>Streptosporangiales</taxon>
        <taxon>Streptosporangiaceae</taxon>
        <taxon>Nonomuraea</taxon>
    </lineage>
</organism>
<name>A0ABV8GR60_9ACTN</name>
<dbReference type="RefSeq" id="WP_379535969.1">
    <property type="nucleotide sequence ID" value="NZ_JBHSBI010000059.1"/>
</dbReference>
<proteinExistence type="predicted"/>
<keyword evidence="2" id="KW-1185">Reference proteome</keyword>
<comment type="caution">
    <text evidence="1">The sequence shown here is derived from an EMBL/GenBank/DDBJ whole genome shotgun (WGS) entry which is preliminary data.</text>
</comment>
<dbReference type="EMBL" id="JBHSBI010000059">
    <property type="protein sequence ID" value="MFC4016176.1"/>
    <property type="molecule type" value="Genomic_DNA"/>
</dbReference>
<evidence type="ECO:0000313" key="2">
    <source>
        <dbReference type="Proteomes" id="UP001595851"/>
    </source>
</evidence>
<protein>
    <submittedName>
        <fullName evidence="1">Uncharacterized protein</fullName>
    </submittedName>
</protein>